<protein>
    <submittedName>
        <fullName evidence="2">Uncharacterized protein</fullName>
    </submittedName>
</protein>
<dbReference type="OrthoDB" id="10565035at2759"/>
<feature type="compositionally biased region" description="Low complexity" evidence="1">
    <location>
        <begin position="71"/>
        <end position="85"/>
    </location>
</feature>
<accession>A0A017SJK0</accession>
<evidence type="ECO:0000313" key="3">
    <source>
        <dbReference type="Proteomes" id="UP000019804"/>
    </source>
</evidence>
<feature type="compositionally biased region" description="Basic and acidic residues" evidence="1">
    <location>
        <begin position="161"/>
        <end position="173"/>
    </location>
</feature>
<gene>
    <name evidence="2" type="ORF">EURHEDRAFT_319681</name>
</gene>
<dbReference type="AlphaFoldDB" id="A0A017SJK0"/>
<keyword evidence="3" id="KW-1185">Reference proteome</keyword>
<feature type="region of interest" description="Disordered" evidence="1">
    <location>
        <begin position="1"/>
        <end position="173"/>
    </location>
</feature>
<sequence>MPFFWRKKNQFKPSARNYHSVEQLSTYPPHQNNDSIHSGSSIPDFHRSSDLRGGDPRTDRQPDRQQRSLHRPSQSQSHSQAQASQEPIPEPASIRRTQTAHLFQDPEPKTGASCKSTRQRRNPRPPRPPLPRPPRTTSLVFWAVPCPSRTARGPRQQPPPKQRDDQRLKTMCH</sequence>
<dbReference type="HOGENOM" id="CLU_1547213_0_0_1"/>
<dbReference type="GeneID" id="63693455"/>
<feature type="compositionally biased region" description="Basic residues" evidence="1">
    <location>
        <begin position="1"/>
        <end position="10"/>
    </location>
</feature>
<reference evidence="3" key="1">
    <citation type="journal article" date="2014" name="Nat. Commun.">
        <title>Genomic adaptations of the halophilic Dead Sea filamentous fungus Eurotium rubrum.</title>
        <authorList>
            <person name="Kis-Papo T."/>
            <person name="Weig A.R."/>
            <person name="Riley R."/>
            <person name="Persoh D."/>
            <person name="Salamov A."/>
            <person name="Sun H."/>
            <person name="Lipzen A."/>
            <person name="Wasser S.P."/>
            <person name="Rambold G."/>
            <person name="Grigoriev I.V."/>
            <person name="Nevo E."/>
        </authorList>
    </citation>
    <scope>NUCLEOTIDE SEQUENCE [LARGE SCALE GENOMIC DNA]</scope>
    <source>
        <strain evidence="3">CBS 135680</strain>
    </source>
</reference>
<evidence type="ECO:0000256" key="1">
    <source>
        <dbReference type="SAM" id="MobiDB-lite"/>
    </source>
</evidence>
<feature type="compositionally biased region" description="Polar residues" evidence="1">
    <location>
        <begin position="20"/>
        <end position="41"/>
    </location>
</feature>
<feature type="compositionally biased region" description="Basic and acidic residues" evidence="1">
    <location>
        <begin position="44"/>
        <end position="66"/>
    </location>
</feature>
<evidence type="ECO:0000313" key="2">
    <source>
        <dbReference type="EMBL" id="EYE97118.1"/>
    </source>
</evidence>
<dbReference type="RefSeq" id="XP_040640806.1">
    <property type="nucleotide sequence ID" value="XM_040778331.1"/>
</dbReference>
<name>A0A017SJK0_ASPRC</name>
<feature type="compositionally biased region" description="Pro residues" evidence="1">
    <location>
        <begin position="125"/>
        <end position="134"/>
    </location>
</feature>
<dbReference type="EMBL" id="KK088416">
    <property type="protein sequence ID" value="EYE97118.1"/>
    <property type="molecule type" value="Genomic_DNA"/>
</dbReference>
<dbReference type="Proteomes" id="UP000019804">
    <property type="component" value="Unassembled WGS sequence"/>
</dbReference>
<proteinExistence type="predicted"/>
<organism evidence="2 3">
    <name type="scientific">Aspergillus ruber (strain CBS 135680)</name>
    <dbReference type="NCBI Taxonomy" id="1388766"/>
    <lineage>
        <taxon>Eukaryota</taxon>
        <taxon>Fungi</taxon>
        <taxon>Dikarya</taxon>
        <taxon>Ascomycota</taxon>
        <taxon>Pezizomycotina</taxon>
        <taxon>Eurotiomycetes</taxon>
        <taxon>Eurotiomycetidae</taxon>
        <taxon>Eurotiales</taxon>
        <taxon>Aspergillaceae</taxon>
        <taxon>Aspergillus</taxon>
        <taxon>Aspergillus subgen. Aspergillus</taxon>
    </lineage>
</organism>